<reference evidence="4" key="1">
    <citation type="journal article" date="2021" name="Genome Biol.">
        <title>Evolutionary history of mitochondrial genomes in Discoba, including the extreme halophile Pleurostomum flabellatum (Heterolobosea).</title>
        <authorList>
            <person name="Ettahi K."/>
            <person name="Lhee D.H."/>
            <person name="Sung J.Y."/>
            <person name="Simpson A.G.B."/>
            <person name="Park J.S."/>
            <person name="Yoon H.S."/>
        </authorList>
    </citation>
    <scope>NUCLEOTIDE SEQUENCE</scope>
</reference>
<feature type="domain" description="NADH:ubiquinone oxidoreductase 30kDa subunit" evidence="3">
    <location>
        <begin position="45"/>
        <end position="164"/>
    </location>
</feature>
<evidence type="ECO:0000313" key="4">
    <source>
        <dbReference type="EMBL" id="QPL15614.1"/>
    </source>
</evidence>
<feature type="transmembrane region" description="Helical" evidence="2">
    <location>
        <begin position="20"/>
        <end position="36"/>
    </location>
</feature>
<accession>A0A7T0M4J3</accession>
<dbReference type="GO" id="GO:0008137">
    <property type="term" value="F:NADH dehydrogenase (ubiquinone) activity"/>
    <property type="evidence" value="ECO:0007669"/>
    <property type="project" value="InterPro"/>
</dbReference>
<dbReference type="Gene3D" id="3.30.460.80">
    <property type="entry name" value="NADH:ubiquinone oxidoreductase, 30kDa subunit"/>
    <property type="match status" value="1"/>
</dbReference>
<keyword evidence="2" id="KW-0812">Transmembrane</keyword>
<keyword evidence="2" id="KW-1133">Transmembrane helix</keyword>
<organism evidence="4">
    <name type="scientific">Pleurostomum flabellatum</name>
    <dbReference type="NCBI Taxonomy" id="405751"/>
    <lineage>
        <taxon>Eukaryota</taxon>
        <taxon>Discoba</taxon>
        <taxon>Heterolobosea</taxon>
        <taxon>Tulamoebidae</taxon>
        <taxon>Pleurostomum</taxon>
    </lineage>
</organism>
<dbReference type="PANTHER" id="PTHR10884:SF14">
    <property type="entry name" value="NADH DEHYDROGENASE [UBIQUINONE] IRON-SULFUR PROTEIN 3, MITOCHONDRIAL"/>
    <property type="match status" value="1"/>
</dbReference>
<proteinExistence type="inferred from homology"/>
<dbReference type="InterPro" id="IPR037232">
    <property type="entry name" value="NADH_quin_OxRdtase_su_C/D-like"/>
</dbReference>
<dbReference type="Pfam" id="PF00329">
    <property type="entry name" value="Complex1_30kDa"/>
    <property type="match status" value="1"/>
</dbReference>
<comment type="similarity">
    <text evidence="1">Belongs to the complex I 30 kDa subunit family.</text>
</comment>
<keyword evidence="4" id="KW-0496">Mitochondrion</keyword>
<protein>
    <submittedName>
        <fullName evidence="4">NADH dehydrogenase subunit 9</fullName>
    </submittedName>
</protein>
<keyword evidence="2" id="KW-0472">Membrane</keyword>
<geneLocation type="mitochondrion" evidence="4"/>
<dbReference type="EMBL" id="MT843578">
    <property type="protein sequence ID" value="QPL15614.1"/>
    <property type="molecule type" value="Genomic_DNA"/>
</dbReference>
<evidence type="ECO:0000259" key="3">
    <source>
        <dbReference type="Pfam" id="PF00329"/>
    </source>
</evidence>
<dbReference type="SUPFAM" id="SSF143243">
    <property type="entry name" value="Nqo5-like"/>
    <property type="match status" value="1"/>
</dbReference>
<dbReference type="RefSeq" id="YP_010049309.1">
    <property type="nucleotide sequence ID" value="NC_054363.1"/>
</dbReference>
<evidence type="ECO:0000256" key="1">
    <source>
        <dbReference type="ARBA" id="ARBA00007569"/>
    </source>
</evidence>
<dbReference type="PANTHER" id="PTHR10884">
    <property type="entry name" value="NADH DEHYDROGENASE UBIQUINONE IRON-SULFUR PROTEIN 3"/>
    <property type="match status" value="1"/>
</dbReference>
<evidence type="ECO:0000256" key="2">
    <source>
        <dbReference type="SAM" id="Phobius"/>
    </source>
</evidence>
<feature type="transmembrane region" description="Helical" evidence="2">
    <location>
        <begin position="42"/>
        <end position="59"/>
    </location>
</feature>
<dbReference type="GeneID" id="63660960"/>
<dbReference type="AlphaFoldDB" id="A0A7T0M4J3"/>
<name>A0A7T0M4J3_9EUKA</name>
<sequence length="212" mass="25953">MKCGNMENIMMRNRINRQSYVKYLMLNIPKCIFFIFDKKNHTYIHIHKYYILMISFFLYKDLNSRCNQLIDITCIDFFLQKKRFEIIYQYLSHEFHRRIFLKFFISELESVNSIINEFPNSSWYEREIWDLFGVYFIHNKYLKRIMLDYGFIGHPLRKDFPLTGFLEVAYSYFFSTVVHKKVNLSQSFRKFETVSNWSTLNSSFQGKAIKRK</sequence>
<gene>
    <name evidence="4" type="primary">nad9</name>
</gene>
<dbReference type="InterPro" id="IPR001268">
    <property type="entry name" value="NADH_UbQ_OxRdtase_30kDa_su"/>
</dbReference>